<name>A0A6N4SPC2_CYTH3</name>
<feature type="domain" description="Glycosyl transferase family 1" evidence="1">
    <location>
        <begin position="247"/>
        <end position="393"/>
    </location>
</feature>
<evidence type="ECO:0000313" key="3">
    <source>
        <dbReference type="Proteomes" id="UP000001822"/>
    </source>
</evidence>
<evidence type="ECO:0000313" key="2">
    <source>
        <dbReference type="EMBL" id="ABG58171.1"/>
    </source>
</evidence>
<dbReference type="EMBL" id="CP000383">
    <property type="protein sequence ID" value="ABG58171.1"/>
    <property type="molecule type" value="Genomic_DNA"/>
</dbReference>
<sequence>MPIRKINLIHPVKNAFALQAANAFKKAGILNRLYTTYFYKESVVLKLLKKISPGIYTNIHNELKRRDWQVDASYIVSKPWIEYKRIFLLKSGLSKRLKLSSHTLNSRMYDDFDKTVSAMKWDTIDAVYAYEDCSLRSFRKAKKLGVVCLYDLPIVHHETAKEILGREVELFPEFKSCLATVNEPDWKIKKKEEELAMADLIFVPSDFVKNSVTRLGIPSEKVKVNVFGAPIEKFTPLEKTDNIFRPIFVGGIGPRKGVHYLIQAWKELNLPGAELLLVGIDLFPQGWLKEQIKDANIRFVASVPHHQLPQYYASADCFVFPSLAEGLALVQLEAMACGLPVITTPNAGAENIIKEGENGFLIPVRNIEALKEKILYLYEHPHEKQQMRLAARKTAEYFTWERYQNFLLQSIEQYDSSKRP</sequence>
<dbReference type="GO" id="GO:0016757">
    <property type="term" value="F:glycosyltransferase activity"/>
    <property type="evidence" value="ECO:0007669"/>
    <property type="project" value="UniProtKB-KW"/>
</dbReference>
<dbReference type="RefSeq" id="WP_011584286.1">
    <property type="nucleotide sequence ID" value="NC_008255.1"/>
</dbReference>
<dbReference type="SUPFAM" id="SSF53756">
    <property type="entry name" value="UDP-Glycosyltransferase/glycogen phosphorylase"/>
    <property type="match status" value="1"/>
</dbReference>
<keyword evidence="3" id="KW-1185">Reference proteome</keyword>
<dbReference type="InterPro" id="IPR001296">
    <property type="entry name" value="Glyco_trans_1"/>
</dbReference>
<keyword evidence="2" id="KW-0808">Transferase</keyword>
<dbReference type="OrthoDB" id="596635at2"/>
<dbReference type="AlphaFoldDB" id="A0A6N4SPC2"/>
<dbReference type="Proteomes" id="UP000001822">
    <property type="component" value="Chromosome"/>
</dbReference>
<dbReference type="CDD" id="cd03801">
    <property type="entry name" value="GT4_PimA-like"/>
    <property type="match status" value="1"/>
</dbReference>
<evidence type="ECO:0000259" key="1">
    <source>
        <dbReference type="Pfam" id="PF00534"/>
    </source>
</evidence>
<gene>
    <name evidence="2" type="ordered locus">CHU_0890</name>
</gene>
<accession>A0A6N4SPC2</accession>
<proteinExistence type="predicted"/>
<dbReference type="Pfam" id="PF00534">
    <property type="entry name" value="Glycos_transf_1"/>
    <property type="match status" value="1"/>
</dbReference>
<protein>
    <submittedName>
        <fullName evidence="2">A-glycosyltransferase, glycosyltransferase family 4 protein</fullName>
        <ecNumber evidence="2">2.4.1.-</ecNumber>
    </submittedName>
</protein>
<dbReference type="InterPro" id="IPR050194">
    <property type="entry name" value="Glycosyltransferase_grp1"/>
</dbReference>
<dbReference type="KEGG" id="chu:CHU_0890"/>
<dbReference type="PANTHER" id="PTHR45947">
    <property type="entry name" value="SULFOQUINOVOSYL TRANSFERASE SQD2"/>
    <property type="match status" value="1"/>
</dbReference>
<dbReference type="EC" id="2.4.1.-" evidence="2"/>
<dbReference type="PANTHER" id="PTHR45947:SF3">
    <property type="entry name" value="SULFOQUINOVOSYL TRANSFERASE SQD2"/>
    <property type="match status" value="1"/>
</dbReference>
<organism evidence="2 3">
    <name type="scientific">Cytophaga hutchinsonii (strain ATCC 33406 / DSM 1761 / CIP 103989 / NBRC 15051 / NCIMB 9469 / D465)</name>
    <dbReference type="NCBI Taxonomy" id="269798"/>
    <lineage>
        <taxon>Bacteria</taxon>
        <taxon>Pseudomonadati</taxon>
        <taxon>Bacteroidota</taxon>
        <taxon>Cytophagia</taxon>
        <taxon>Cytophagales</taxon>
        <taxon>Cytophagaceae</taxon>
        <taxon>Cytophaga</taxon>
    </lineage>
</organism>
<dbReference type="Gene3D" id="3.40.50.2000">
    <property type="entry name" value="Glycogen Phosphorylase B"/>
    <property type="match status" value="2"/>
</dbReference>
<keyword evidence="2" id="KW-0328">Glycosyltransferase</keyword>
<reference evidence="2 3" key="1">
    <citation type="journal article" date="2007" name="Appl. Environ. Microbiol.">
        <title>Genome sequence of the cellulolytic gliding bacterium Cytophaga hutchinsonii.</title>
        <authorList>
            <person name="Xie G."/>
            <person name="Bruce D.C."/>
            <person name="Challacombe J.F."/>
            <person name="Chertkov O."/>
            <person name="Detter J.C."/>
            <person name="Gilna P."/>
            <person name="Han C.S."/>
            <person name="Lucas S."/>
            <person name="Misra M."/>
            <person name="Myers G.L."/>
            <person name="Richardson P."/>
            <person name="Tapia R."/>
            <person name="Thayer N."/>
            <person name="Thompson L.S."/>
            <person name="Brettin T.S."/>
            <person name="Henrissat B."/>
            <person name="Wilson D.B."/>
            <person name="McBride M.J."/>
        </authorList>
    </citation>
    <scope>NUCLEOTIDE SEQUENCE [LARGE SCALE GENOMIC DNA]</scope>
    <source>
        <strain evidence="3">ATCC 33406 / DSM 1761 / CIP 103989 / NBRC 15051 / NCIMB 9469 / D465</strain>
    </source>
</reference>